<dbReference type="GO" id="GO:0005829">
    <property type="term" value="C:cytosol"/>
    <property type="evidence" value="ECO:0007669"/>
    <property type="project" value="TreeGrafter"/>
</dbReference>
<dbReference type="SFLD" id="SFLDS00003">
    <property type="entry name" value="Haloacid_Dehalogenase"/>
    <property type="match status" value="1"/>
</dbReference>
<dbReference type="AlphaFoldDB" id="A0A1I1P0A6"/>
<reference evidence="1 2" key="1">
    <citation type="submission" date="2016-10" db="EMBL/GenBank/DDBJ databases">
        <authorList>
            <person name="de Groot N.N."/>
        </authorList>
    </citation>
    <scope>NUCLEOTIDE SEQUENCE [LARGE SCALE GENOMIC DNA]</scope>
    <source>
        <strain evidence="1 2">HL3</strain>
    </source>
</reference>
<accession>A0A1I1P0A6</accession>
<protein>
    <submittedName>
        <fullName evidence="1">Phosphoglycolate phosphatase</fullName>
    </submittedName>
</protein>
<dbReference type="SFLD" id="SFLDG01129">
    <property type="entry name" value="C1.5:_HAD__Beta-PGM__Phosphata"/>
    <property type="match status" value="1"/>
</dbReference>
<dbReference type="EMBL" id="FOMJ01000001">
    <property type="protein sequence ID" value="SFD03259.1"/>
    <property type="molecule type" value="Genomic_DNA"/>
</dbReference>
<dbReference type="InterPro" id="IPR006439">
    <property type="entry name" value="HAD-SF_hydro_IA"/>
</dbReference>
<dbReference type="NCBIfam" id="TIGR01509">
    <property type="entry name" value="HAD-SF-IA-v3"/>
    <property type="match status" value="1"/>
</dbReference>
<dbReference type="InterPro" id="IPR050155">
    <property type="entry name" value="HAD-like_hydrolase_sf"/>
</dbReference>
<dbReference type="InterPro" id="IPR023198">
    <property type="entry name" value="PGP-like_dom2"/>
</dbReference>
<dbReference type="Pfam" id="PF13419">
    <property type="entry name" value="HAD_2"/>
    <property type="match status" value="1"/>
</dbReference>
<sequence>MAERRLMIFDWDGTLMDSEARIVAAMQGACRDLGLEVPDRERACDVIGLGLAEALHRLVPDLPDHRHAEMAKRYRYYYLEADPTPTPLFPGAMELLEGLEAAGHLLAVATGKGKAGLEQALAESGLVGRFHATRTAEETRSKPHPQMLEELLDFTGCEPHEAVMVGDTEYDLLMARNAGMPAVGVTWGVHWPERLRETGPEALVSTMDELARWLHGGGQREDESA</sequence>
<dbReference type="InterPro" id="IPR041492">
    <property type="entry name" value="HAD_2"/>
</dbReference>
<dbReference type="PANTHER" id="PTHR43434:SF24">
    <property type="entry name" value="HYDROLASE-RELATED"/>
    <property type="match status" value="1"/>
</dbReference>
<dbReference type="GO" id="GO:0006281">
    <property type="term" value="P:DNA repair"/>
    <property type="evidence" value="ECO:0007669"/>
    <property type="project" value="TreeGrafter"/>
</dbReference>
<gene>
    <name evidence="1" type="ORF">SAMN05660831_00530</name>
</gene>
<evidence type="ECO:0000313" key="2">
    <source>
        <dbReference type="Proteomes" id="UP000198611"/>
    </source>
</evidence>
<proteinExistence type="predicted"/>
<evidence type="ECO:0000313" key="1">
    <source>
        <dbReference type="EMBL" id="SFD03259.1"/>
    </source>
</evidence>
<dbReference type="NCBIfam" id="TIGR01549">
    <property type="entry name" value="HAD-SF-IA-v1"/>
    <property type="match status" value="1"/>
</dbReference>
<dbReference type="STRING" id="1123397.SAMN05660831_00530"/>
<dbReference type="OrthoDB" id="9782449at2"/>
<dbReference type="InterPro" id="IPR036412">
    <property type="entry name" value="HAD-like_sf"/>
</dbReference>
<dbReference type="RefSeq" id="WP_093427180.1">
    <property type="nucleotide sequence ID" value="NZ_FOMJ01000001.1"/>
</dbReference>
<dbReference type="GO" id="GO:0008967">
    <property type="term" value="F:phosphoglycolate phosphatase activity"/>
    <property type="evidence" value="ECO:0007669"/>
    <property type="project" value="TreeGrafter"/>
</dbReference>
<dbReference type="PANTHER" id="PTHR43434">
    <property type="entry name" value="PHOSPHOGLYCOLATE PHOSPHATASE"/>
    <property type="match status" value="1"/>
</dbReference>
<dbReference type="SUPFAM" id="SSF56784">
    <property type="entry name" value="HAD-like"/>
    <property type="match status" value="1"/>
</dbReference>
<dbReference type="Gene3D" id="3.40.50.1000">
    <property type="entry name" value="HAD superfamily/HAD-like"/>
    <property type="match status" value="1"/>
</dbReference>
<name>A0A1I1P0A6_9GAMM</name>
<keyword evidence="2" id="KW-1185">Reference proteome</keyword>
<dbReference type="Proteomes" id="UP000198611">
    <property type="component" value="Unassembled WGS sequence"/>
</dbReference>
<dbReference type="SFLD" id="SFLDG01135">
    <property type="entry name" value="C1.5.6:_HAD__Beta-PGM__Phospha"/>
    <property type="match status" value="1"/>
</dbReference>
<organism evidence="1 2">
    <name type="scientific">Thiohalospira halophila DSM 15071</name>
    <dbReference type="NCBI Taxonomy" id="1123397"/>
    <lineage>
        <taxon>Bacteria</taxon>
        <taxon>Pseudomonadati</taxon>
        <taxon>Pseudomonadota</taxon>
        <taxon>Gammaproteobacteria</taxon>
        <taxon>Thiohalospirales</taxon>
        <taxon>Thiohalospiraceae</taxon>
        <taxon>Thiohalospira</taxon>
    </lineage>
</organism>
<dbReference type="Gene3D" id="1.10.150.240">
    <property type="entry name" value="Putative phosphatase, domain 2"/>
    <property type="match status" value="1"/>
</dbReference>
<dbReference type="InterPro" id="IPR023214">
    <property type="entry name" value="HAD_sf"/>
</dbReference>